<gene>
    <name evidence="1" type="ORF">TSPGSL018_21666</name>
</gene>
<reference evidence="1" key="1">
    <citation type="submission" date="2014-05" db="EMBL/GenBank/DDBJ databases">
        <title>The transcriptome of the halophilic microalga Tetraselmis sp. GSL018 isolated from the Great Salt Lake, Utah.</title>
        <authorList>
            <person name="Jinkerson R.E."/>
            <person name="D'Adamo S."/>
            <person name="Posewitz M.C."/>
        </authorList>
    </citation>
    <scope>NUCLEOTIDE SEQUENCE</scope>
    <source>
        <strain evidence="1">GSL018</strain>
    </source>
</reference>
<feature type="non-terminal residue" evidence="1">
    <location>
        <position position="1"/>
    </location>
</feature>
<accession>A0A061RZ20</accession>
<dbReference type="EMBL" id="GBEZ01009672">
    <property type="protein sequence ID" value="JAC75935.1"/>
    <property type="molecule type" value="Transcribed_RNA"/>
</dbReference>
<proteinExistence type="predicted"/>
<organism evidence="1">
    <name type="scientific">Tetraselmis sp. GSL018</name>
    <dbReference type="NCBI Taxonomy" id="582737"/>
    <lineage>
        <taxon>Eukaryota</taxon>
        <taxon>Viridiplantae</taxon>
        <taxon>Chlorophyta</taxon>
        <taxon>core chlorophytes</taxon>
        <taxon>Chlorodendrophyceae</taxon>
        <taxon>Chlorodendrales</taxon>
        <taxon>Chlorodendraceae</taxon>
        <taxon>Tetraselmis</taxon>
    </lineage>
</organism>
<sequence length="57" mass="6556">PVGVPYCGHFKFPESKHLKHGQKEFELSFFFKVQCKLFNSTRAIKQKQAGSIASIRE</sequence>
<evidence type="ECO:0000313" key="1">
    <source>
        <dbReference type="EMBL" id="JAC75935.1"/>
    </source>
</evidence>
<name>A0A061RZ20_9CHLO</name>
<dbReference type="AlphaFoldDB" id="A0A061RZ20"/>
<protein>
    <submittedName>
        <fullName evidence="1">Uncharacterized protein</fullName>
    </submittedName>
</protein>